<dbReference type="Pfam" id="PF00593">
    <property type="entry name" value="TonB_dep_Rec_b-barrel"/>
    <property type="match status" value="1"/>
</dbReference>
<keyword evidence="6" id="KW-0732">Signal</keyword>
<feature type="chain" id="PRO_5046465530" evidence="6">
    <location>
        <begin position="24"/>
        <end position="952"/>
    </location>
</feature>
<reference evidence="9 10" key="1">
    <citation type="submission" date="2021-07" db="EMBL/GenBank/DDBJ databases">
        <title>Sphingomonas sp.</title>
        <authorList>
            <person name="Feng G."/>
            <person name="Li J."/>
            <person name="Pan M."/>
        </authorList>
    </citation>
    <scope>NUCLEOTIDE SEQUENCE [LARGE SCALE GENOMIC DNA]</scope>
    <source>
        <strain evidence="9 10">RRHST34</strain>
    </source>
</reference>
<dbReference type="Pfam" id="PF07715">
    <property type="entry name" value="Plug"/>
    <property type="match status" value="1"/>
</dbReference>
<dbReference type="InterPro" id="IPR037066">
    <property type="entry name" value="Plug_dom_sf"/>
</dbReference>
<comment type="caution">
    <text evidence="9">The sequence shown here is derived from an EMBL/GenBank/DDBJ whole genome shotgun (WGS) entry which is preliminary data.</text>
</comment>
<dbReference type="PANTHER" id="PTHR40980">
    <property type="entry name" value="PLUG DOMAIN-CONTAINING PROTEIN"/>
    <property type="match status" value="1"/>
</dbReference>
<dbReference type="Gene3D" id="2.170.130.10">
    <property type="entry name" value="TonB-dependent receptor, plug domain"/>
    <property type="match status" value="1"/>
</dbReference>
<proteinExistence type="inferred from homology"/>
<keyword evidence="9" id="KW-0675">Receptor</keyword>
<name>A0ABS7BIV2_9SPHN</name>
<accession>A0ABS7BIV2</accession>
<sequence length="952" mass="102700">MRQRPFASFLLLTTTLVAPAALAQVAPQAGTPTTSAPAGPPPTSTTTNPDAAPAAQAEATTTATPGTEQGTDTAANEPQAEVSAPGLDASGGGDIVVVGRNIPNTIRATAQVVSVLSSADIARTGEGDIAGALTRVTGLSVVGNGYVFVRGLGDRYSSALLNGSPLPSPEPLRRTVPLDIFPTTVVGSALVQKTYSANYPGEFGGGVINLTTKAIPDENFFTVGASGGIDTETTAKLGYTYFGSKTDWLGYDGGERNVPDFIKQAPTGNGVIPSAQVLQLSNARTTLLQRTTDTPANYSGSMDLGVTGDIGGTRVGLIGSLGVSNTWRTRDATQQDTVSVDGTLRNDFHTVITDNRAVVNGLLGFGAEFGENKVRWTNVYIHDTLKQGRASGATVYNNSSGNPLFQQNTNWFERKLIETQLVGEFKPVTDLSIDVRGAYANTQRNSPYERQFIYLCNTSLSDQTGDVPVSDRGLNCPGAWQATNAFDRFATVVFSELNEDLYSGQADVAYKIPGERPMTLSAGYYFSENDRTSTRLPFVYQTATGGAIPFPCNLLRPDYLLSPDVVNGCPTPVSGNPADTAVQMRFDAGQNGSYEYDALLRVHAGYAQVEAEALDGLRAIIGLRYETATQRVTPINATSTRLKNDYFLPAATITWNFASNQQLRLAASKTIARPQFRELAPQAFRDFESDRLFFGNPRLKDSELYNLEARYEWFFARDQRVTLAGFYKRIDNPIEQVGFFPTPDARLQTGFTNLPRAKLYGAEVEAQKYVPLDFISAGMAGKRAVLIANYTWTHSAITADGSCVPGVLEGTTLGGCQANFAPARSLFRDGAPLTGQSDHLVNLQLGYEDTENGTQATLLFNYASERVTNRGPSLLDGSGFQPDIIEKPGIRLDFVMRQQIELVGQKVEIKAEARNLTGTRYQEFQTFDGGNRVDINRYRLGRLFTLGASVSF</sequence>
<evidence type="ECO:0000256" key="3">
    <source>
        <dbReference type="ARBA" id="ARBA00023237"/>
    </source>
</evidence>
<evidence type="ECO:0000256" key="1">
    <source>
        <dbReference type="ARBA" id="ARBA00004442"/>
    </source>
</evidence>
<evidence type="ECO:0000313" key="9">
    <source>
        <dbReference type="EMBL" id="MBW6529546.1"/>
    </source>
</evidence>
<dbReference type="InterPro" id="IPR012910">
    <property type="entry name" value="Plug_dom"/>
</dbReference>
<feature type="compositionally biased region" description="Low complexity" evidence="5">
    <location>
        <begin position="28"/>
        <end position="37"/>
    </location>
</feature>
<dbReference type="PANTHER" id="PTHR40980:SF5">
    <property type="entry name" value="TONB-DEPENDENT RECEPTOR"/>
    <property type="match status" value="1"/>
</dbReference>
<dbReference type="Gene3D" id="2.40.170.20">
    <property type="entry name" value="TonB-dependent receptor, beta-barrel domain"/>
    <property type="match status" value="1"/>
</dbReference>
<evidence type="ECO:0000313" key="10">
    <source>
        <dbReference type="Proteomes" id="UP000759103"/>
    </source>
</evidence>
<comment type="similarity">
    <text evidence="4">Belongs to the TonB-dependent receptor family.</text>
</comment>
<feature type="domain" description="TonB-dependent receptor plug" evidence="8">
    <location>
        <begin position="106"/>
        <end position="207"/>
    </location>
</feature>
<feature type="domain" description="TonB-dependent receptor-like beta-barrel" evidence="7">
    <location>
        <begin position="386"/>
        <end position="858"/>
    </location>
</feature>
<gene>
    <name evidence="9" type="ORF">KZ820_02250</name>
</gene>
<evidence type="ECO:0000256" key="5">
    <source>
        <dbReference type="SAM" id="MobiDB-lite"/>
    </source>
</evidence>
<organism evidence="9 10">
    <name type="scientific">Sphingomonas citri</name>
    <dbReference type="NCBI Taxonomy" id="2862499"/>
    <lineage>
        <taxon>Bacteria</taxon>
        <taxon>Pseudomonadati</taxon>
        <taxon>Pseudomonadota</taxon>
        <taxon>Alphaproteobacteria</taxon>
        <taxon>Sphingomonadales</taxon>
        <taxon>Sphingomonadaceae</taxon>
        <taxon>Sphingomonas</taxon>
    </lineage>
</organism>
<evidence type="ECO:0000256" key="4">
    <source>
        <dbReference type="RuleBase" id="RU003357"/>
    </source>
</evidence>
<feature type="compositionally biased region" description="Low complexity" evidence="5">
    <location>
        <begin position="44"/>
        <end position="73"/>
    </location>
</feature>
<keyword evidence="10" id="KW-1185">Reference proteome</keyword>
<evidence type="ECO:0000259" key="8">
    <source>
        <dbReference type="Pfam" id="PF07715"/>
    </source>
</evidence>
<evidence type="ECO:0000256" key="6">
    <source>
        <dbReference type="SAM" id="SignalP"/>
    </source>
</evidence>
<evidence type="ECO:0000259" key="7">
    <source>
        <dbReference type="Pfam" id="PF00593"/>
    </source>
</evidence>
<keyword evidence="4" id="KW-0798">TonB box</keyword>
<keyword evidence="2 4" id="KW-0472">Membrane</keyword>
<dbReference type="RefSeq" id="WP_219747076.1">
    <property type="nucleotide sequence ID" value="NZ_JAHXZN010000001.1"/>
</dbReference>
<feature type="signal peptide" evidence="6">
    <location>
        <begin position="1"/>
        <end position="23"/>
    </location>
</feature>
<protein>
    <submittedName>
        <fullName evidence="9">TonB-dependent receptor</fullName>
    </submittedName>
</protein>
<dbReference type="EMBL" id="JAHXZN010000001">
    <property type="protein sequence ID" value="MBW6529546.1"/>
    <property type="molecule type" value="Genomic_DNA"/>
</dbReference>
<keyword evidence="3" id="KW-0998">Cell outer membrane</keyword>
<dbReference type="SUPFAM" id="SSF56935">
    <property type="entry name" value="Porins"/>
    <property type="match status" value="1"/>
</dbReference>
<comment type="subcellular location">
    <subcellularLocation>
        <location evidence="1 4">Cell outer membrane</location>
    </subcellularLocation>
</comment>
<dbReference type="InterPro" id="IPR036942">
    <property type="entry name" value="Beta-barrel_TonB_sf"/>
</dbReference>
<feature type="region of interest" description="Disordered" evidence="5">
    <location>
        <begin position="28"/>
        <end position="90"/>
    </location>
</feature>
<evidence type="ECO:0000256" key="2">
    <source>
        <dbReference type="ARBA" id="ARBA00023136"/>
    </source>
</evidence>
<dbReference type="InterPro" id="IPR000531">
    <property type="entry name" value="Beta-barrel_TonB"/>
</dbReference>
<dbReference type="Proteomes" id="UP000759103">
    <property type="component" value="Unassembled WGS sequence"/>
</dbReference>